<evidence type="ECO:0000256" key="3">
    <source>
        <dbReference type="ARBA" id="ARBA00022801"/>
    </source>
</evidence>
<organism evidence="11 12">
    <name type="scientific">Rotaria sordida</name>
    <dbReference type="NCBI Taxonomy" id="392033"/>
    <lineage>
        <taxon>Eukaryota</taxon>
        <taxon>Metazoa</taxon>
        <taxon>Spiralia</taxon>
        <taxon>Gnathifera</taxon>
        <taxon>Rotifera</taxon>
        <taxon>Eurotatoria</taxon>
        <taxon>Bdelloidea</taxon>
        <taxon>Philodinida</taxon>
        <taxon>Philodinidae</taxon>
        <taxon>Rotaria</taxon>
    </lineage>
</organism>
<dbReference type="GO" id="GO:0034982">
    <property type="term" value="P:mitochondrial protein processing"/>
    <property type="evidence" value="ECO:0007669"/>
    <property type="project" value="TreeGrafter"/>
</dbReference>
<evidence type="ECO:0000256" key="1">
    <source>
        <dbReference type="ARBA" id="ARBA00022670"/>
    </source>
</evidence>
<dbReference type="GO" id="GO:0004222">
    <property type="term" value="F:metalloendopeptidase activity"/>
    <property type="evidence" value="ECO:0007669"/>
    <property type="project" value="InterPro"/>
</dbReference>
<dbReference type="CDD" id="cd07331">
    <property type="entry name" value="M48C_Oma1_like"/>
    <property type="match status" value="1"/>
</dbReference>
<keyword evidence="5 9" id="KW-0482">Metalloprotease</keyword>
<proteinExistence type="inferred from homology"/>
<evidence type="ECO:0000256" key="6">
    <source>
        <dbReference type="ARBA" id="ARBA00038233"/>
    </source>
</evidence>
<dbReference type="PANTHER" id="PTHR22726">
    <property type="entry name" value="METALLOENDOPEPTIDASE OMA1"/>
    <property type="match status" value="1"/>
</dbReference>
<name>A0A814E880_9BILA</name>
<feature type="domain" description="Peptidase M48" evidence="10">
    <location>
        <begin position="139"/>
        <end position="328"/>
    </location>
</feature>
<reference evidence="11" key="1">
    <citation type="submission" date="2021-02" db="EMBL/GenBank/DDBJ databases">
        <authorList>
            <person name="Nowell W R."/>
        </authorList>
    </citation>
    <scope>NUCLEOTIDE SEQUENCE</scope>
</reference>
<dbReference type="EMBL" id="CAJNOT010000391">
    <property type="protein sequence ID" value="CAF0965915.1"/>
    <property type="molecule type" value="Genomic_DNA"/>
</dbReference>
<dbReference type="GO" id="GO:0046872">
    <property type="term" value="F:metal ion binding"/>
    <property type="evidence" value="ECO:0007669"/>
    <property type="project" value="UniProtKB-KW"/>
</dbReference>
<protein>
    <recommendedName>
        <fullName evidence="7">Metalloendopeptidase OMA1, mitochondrial</fullName>
    </recommendedName>
    <alternativeName>
        <fullName evidence="8">Overlapping with the m-AAA protease 1 homolog</fullName>
    </alternativeName>
</protein>
<evidence type="ECO:0000256" key="9">
    <source>
        <dbReference type="RuleBase" id="RU003983"/>
    </source>
</evidence>
<comment type="cofactor">
    <cofactor evidence="9">
        <name>Zn(2+)</name>
        <dbReference type="ChEBI" id="CHEBI:29105"/>
    </cofactor>
    <text evidence="9">Binds 1 zinc ion per subunit.</text>
</comment>
<keyword evidence="1 9" id="KW-0645">Protease</keyword>
<evidence type="ECO:0000259" key="10">
    <source>
        <dbReference type="Pfam" id="PF01435"/>
    </source>
</evidence>
<dbReference type="Pfam" id="PF01435">
    <property type="entry name" value="Peptidase_M48"/>
    <property type="match status" value="1"/>
</dbReference>
<evidence type="ECO:0000256" key="4">
    <source>
        <dbReference type="ARBA" id="ARBA00022833"/>
    </source>
</evidence>
<dbReference type="GO" id="GO:0005743">
    <property type="term" value="C:mitochondrial inner membrane"/>
    <property type="evidence" value="ECO:0007669"/>
    <property type="project" value="TreeGrafter"/>
</dbReference>
<comment type="caution">
    <text evidence="11">The sequence shown here is derived from an EMBL/GenBank/DDBJ whole genome shotgun (WGS) entry which is preliminary data.</text>
</comment>
<dbReference type="GO" id="GO:0006515">
    <property type="term" value="P:protein quality control for misfolded or incompletely synthesized proteins"/>
    <property type="evidence" value="ECO:0007669"/>
    <property type="project" value="TreeGrafter"/>
</dbReference>
<dbReference type="Proteomes" id="UP000663864">
    <property type="component" value="Unassembled WGS sequence"/>
</dbReference>
<evidence type="ECO:0000313" key="12">
    <source>
        <dbReference type="Proteomes" id="UP000663864"/>
    </source>
</evidence>
<evidence type="ECO:0000256" key="7">
    <source>
        <dbReference type="ARBA" id="ARBA00040360"/>
    </source>
</evidence>
<dbReference type="InterPro" id="IPR001915">
    <property type="entry name" value="Peptidase_M48"/>
</dbReference>
<evidence type="ECO:0000256" key="2">
    <source>
        <dbReference type="ARBA" id="ARBA00022723"/>
    </source>
</evidence>
<keyword evidence="2" id="KW-0479">Metal-binding</keyword>
<keyword evidence="3 9" id="KW-0378">Hydrolase</keyword>
<sequence length="390" mass="44970">MIFKSLYQSKFIYRQFHTSSPRHIHPLIWVFLKPALKGVAWITGRSTRKWYQQLPPEKRSVFAEHLNRHKYKYIGIFGTIGTACAIHYYTHLEASPITGRRRFMMMNAEHLTLMSDMEKEKIAKMFSDQMFPEHSKQTQLVARVARRIIGANMDLDNIRNIKWTARVVDVDIKNAFVLPTGDIYVTRGLLETLINEDQLAIILAHELSHALLGHSAERLSYLQLIDMFGMSIFGAYIIWSIFPRDWISFVVNYIFENFITFTSRLPYSRLLEEEADEVGLMLAAKACFDVREAVALWRVVHEAEMNAALPEFISTHPASAKRAETLNEKLPWALDIRRQCHCSPLPENKPPVSKLNISNNPNEKVMGILAKPIVSVHNIPVINVNKKEKQ</sequence>
<evidence type="ECO:0000256" key="8">
    <source>
        <dbReference type="ARBA" id="ARBA00042978"/>
    </source>
</evidence>
<dbReference type="PANTHER" id="PTHR22726:SF1">
    <property type="entry name" value="METALLOENDOPEPTIDASE OMA1, MITOCHONDRIAL"/>
    <property type="match status" value="1"/>
</dbReference>
<accession>A0A814E880</accession>
<dbReference type="AlphaFoldDB" id="A0A814E880"/>
<dbReference type="InterPro" id="IPR051156">
    <property type="entry name" value="Mito/Outer_Membr_Metalloprot"/>
</dbReference>
<evidence type="ECO:0000313" key="11">
    <source>
        <dbReference type="EMBL" id="CAF0965915.1"/>
    </source>
</evidence>
<comment type="similarity">
    <text evidence="6 9">Belongs to the peptidase M48 family.</text>
</comment>
<dbReference type="Gene3D" id="3.30.2010.10">
    <property type="entry name" value="Metalloproteases ('zincins'), catalytic domain"/>
    <property type="match status" value="1"/>
</dbReference>
<keyword evidence="4 9" id="KW-0862">Zinc</keyword>
<gene>
    <name evidence="11" type="ORF">ZHD862_LOCUS10747</name>
</gene>
<evidence type="ECO:0000256" key="5">
    <source>
        <dbReference type="ARBA" id="ARBA00023049"/>
    </source>
</evidence>